<sequence length="377" mass="42435">MLPRLKLQLAGNGKELTAAFVALGVVLLLGAGYVYMTPPIEQPDPQPDAQPDPGPETEEFEAFFLEVELIDSAEVQDGSGRYEEGQVLTKWPAYFYQYSPELEFNISVNTTRNVTVDLQQVNLTREERIVADRNDETLYENNRLLIYRAPEISNGRFSTRRTFNVRNELQEPAEDIAADFPSSTSSLNTRLLLTVEYVTEPINGQRYNGTIRLTPELGSNNDAYWIEGEQTARISENQTRIIEPAEPTEPTQPTEPPEPVRGEPDMQLVGMLSLLGLVCIGVGGVVAAKVPEIDPEELKKEVEHNEYSEWISEGELMLDSANEYVYVSSIEDLVNVGIDTDKRVIYDPDLSVYTVTDGDVIYYYTTEPSDLQRWAHI</sequence>
<dbReference type="OrthoDB" id="270764at2157"/>
<proteinExistence type="predicted"/>
<evidence type="ECO:0000313" key="2">
    <source>
        <dbReference type="EMBL" id="TQQ83547.1"/>
    </source>
</evidence>
<evidence type="ECO:0000313" key="3">
    <source>
        <dbReference type="Proteomes" id="UP000705823"/>
    </source>
</evidence>
<feature type="transmembrane region" description="Helical" evidence="1">
    <location>
        <begin position="16"/>
        <end position="36"/>
    </location>
</feature>
<evidence type="ECO:0000256" key="1">
    <source>
        <dbReference type="SAM" id="Phobius"/>
    </source>
</evidence>
<keyword evidence="3" id="KW-1185">Reference proteome</keyword>
<dbReference type="AlphaFoldDB" id="A0A8J8TDQ7"/>
<dbReference type="EMBL" id="RKLU01000001">
    <property type="protein sequence ID" value="TQQ83547.1"/>
    <property type="molecule type" value="Genomic_DNA"/>
</dbReference>
<evidence type="ECO:0008006" key="4">
    <source>
        <dbReference type="Google" id="ProtNLM"/>
    </source>
</evidence>
<organism evidence="2 3">
    <name type="scientific">Halonotius terrestris</name>
    <dbReference type="NCBI Taxonomy" id="2487750"/>
    <lineage>
        <taxon>Archaea</taxon>
        <taxon>Methanobacteriati</taxon>
        <taxon>Methanobacteriota</taxon>
        <taxon>Stenosarchaea group</taxon>
        <taxon>Halobacteria</taxon>
        <taxon>Halobacteriales</taxon>
        <taxon>Haloferacaceae</taxon>
        <taxon>Halonotius</taxon>
    </lineage>
</organism>
<gene>
    <name evidence="2" type="ORF">EGH24_01780</name>
</gene>
<name>A0A8J8TDQ7_9EURY</name>
<dbReference type="InterPro" id="IPR035185">
    <property type="entry name" value="DUF5305"/>
</dbReference>
<keyword evidence="1" id="KW-1133">Transmembrane helix</keyword>
<keyword evidence="1" id="KW-0812">Transmembrane</keyword>
<comment type="caution">
    <text evidence="2">The sequence shown here is derived from an EMBL/GenBank/DDBJ whole genome shotgun (WGS) entry which is preliminary data.</text>
</comment>
<dbReference type="Pfam" id="PF17231">
    <property type="entry name" value="DUF5305"/>
    <property type="match status" value="1"/>
</dbReference>
<accession>A0A8J8TDQ7</accession>
<protein>
    <recommendedName>
        <fullName evidence="4">DUF5305 domain-containing protein</fullName>
    </recommendedName>
</protein>
<keyword evidence="1" id="KW-0472">Membrane</keyword>
<reference evidence="2" key="1">
    <citation type="submission" date="2019-02" db="EMBL/GenBank/DDBJ databases">
        <title>Halonotius sp. a new haloarchaeum isolated from saline soil.</title>
        <authorList>
            <person name="Duran-Viseras A."/>
            <person name="Sanchez-Porro C."/>
            <person name="Ventosa A."/>
        </authorList>
    </citation>
    <scope>NUCLEOTIDE SEQUENCE</scope>
    <source>
        <strain evidence="2">F15B</strain>
    </source>
</reference>
<dbReference type="Proteomes" id="UP000705823">
    <property type="component" value="Unassembled WGS sequence"/>
</dbReference>
<dbReference type="RefSeq" id="WP_142978464.1">
    <property type="nucleotide sequence ID" value="NZ_RKLU01000001.1"/>
</dbReference>